<dbReference type="Proteomes" id="UP000298234">
    <property type="component" value="Unassembled WGS sequence"/>
</dbReference>
<name>A0AAX2RA18_BURCE</name>
<sequence>MVILAPLHSRKRRKMQGLTSNELAVLLKADAGYRLSAILVMEGEQSLWELRIASADGKKTFFLQAARGGVRRWKGLNWLASFIEQTYPQVRSFDVILSRD</sequence>
<gene>
    <name evidence="1" type="ORF">E3D37_45705</name>
</gene>
<accession>A0AAX2RA18</accession>
<dbReference type="AlphaFoldDB" id="A0AAX2RA18"/>
<reference evidence="1 2" key="1">
    <citation type="submission" date="2019-03" db="EMBL/GenBank/DDBJ databases">
        <title>Burkholderia cepacia outbreak.</title>
        <authorList>
            <person name="Farzana R."/>
            <person name="Walsh T.R."/>
        </authorList>
    </citation>
    <scope>NUCLEOTIDE SEQUENCE [LARGE SCALE GENOMIC DNA]</scope>
    <source>
        <strain evidence="2">d13</strain>
    </source>
</reference>
<proteinExistence type="predicted"/>
<dbReference type="EMBL" id="SNSQ01000149">
    <property type="protein sequence ID" value="TEU30950.1"/>
    <property type="molecule type" value="Genomic_DNA"/>
</dbReference>
<organism evidence="1 2">
    <name type="scientific">Burkholderia cepacia</name>
    <name type="common">Pseudomonas cepacia</name>
    <dbReference type="NCBI Taxonomy" id="292"/>
    <lineage>
        <taxon>Bacteria</taxon>
        <taxon>Pseudomonadati</taxon>
        <taxon>Pseudomonadota</taxon>
        <taxon>Betaproteobacteria</taxon>
        <taxon>Burkholderiales</taxon>
        <taxon>Burkholderiaceae</taxon>
        <taxon>Burkholderia</taxon>
        <taxon>Burkholderia cepacia complex</taxon>
    </lineage>
</organism>
<comment type="caution">
    <text evidence="1">The sequence shown here is derived from an EMBL/GenBank/DDBJ whole genome shotgun (WGS) entry which is preliminary data.</text>
</comment>
<evidence type="ECO:0000313" key="2">
    <source>
        <dbReference type="Proteomes" id="UP000298234"/>
    </source>
</evidence>
<protein>
    <submittedName>
        <fullName evidence="1">MobD</fullName>
    </submittedName>
</protein>
<evidence type="ECO:0000313" key="1">
    <source>
        <dbReference type="EMBL" id="TEU30950.1"/>
    </source>
</evidence>